<evidence type="ECO:0000313" key="8">
    <source>
        <dbReference type="EMBL" id="CAF0862197.1"/>
    </source>
</evidence>
<dbReference type="GO" id="GO:0005764">
    <property type="term" value="C:lysosome"/>
    <property type="evidence" value="ECO:0007669"/>
    <property type="project" value="TreeGrafter"/>
</dbReference>
<comment type="caution">
    <text evidence="8">The sequence shown here is derived from an EMBL/GenBank/DDBJ whole genome shotgun (WGS) entry which is preliminary data.</text>
</comment>
<dbReference type="GO" id="GO:0006004">
    <property type="term" value="P:fucose metabolic process"/>
    <property type="evidence" value="ECO:0007669"/>
    <property type="project" value="TreeGrafter"/>
</dbReference>
<protein>
    <recommendedName>
        <fullName evidence="2">alpha-L-fucosidase</fullName>
        <ecNumber evidence="2">3.2.1.51</ecNumber>
    </recommendedName>
</protein>
<keyword evidence="5" id="KW-0326">Glycosidase</keyword>
<dbReference type="PANTHER" id="PTHR10030:SF37">
    <property type="entry name" value="ALPHA-L-FUCOSIDASE-RELATED"/>
    <property type="match status" value="1"/>
</dbReference>
<evidence type="ECO:0000259" key="7">
    <source>
        <dbReference type="Pfam" id="PF01120"/>
    </source>
</evidence>
<gene>
    <name evidence="9" type="ORF">OTI717_LOCUS18825</name>
    <name evidence="8" type="ORF">RFH988_LOCUS7030</name>
</gene>
<organism evidence="8 10">
    <name type="scientific">Rotaria sordida</name>
    <dbReference type="NCBI Taxonomy" id="392033"/>
    <lineage>
        <taxon>Eukaryota</taxon>
        <taxon>Metazoa</taxon>
        <taxon>Spiralia</taxon>
        <taxon>Gnathifera</taxon>
        <taxon>Rotifera</taxon>
        <taxon>Eurotatoria</taxon>
        <taxon>Bdelloidea</taxon>
        <taxon>Philodinida</taxon>
        <taxon>Philodinidae</taxon>
        <taxon>Rotaria</taxon>
    </lineage>
</organism>
<evidence type="ECO:0000313" key="10">
    <source>
        <dbReference type="Proteomes" id="UP000663882"/>
    </source>
</evidence>
<dbReference type="Gene3D" id="3.20.20.80">
    <property type="entry name" value="Glycosidases"/>
    <property type="match status" value="1"/>
</dbReference>
<dbReference type="PANTHER" id="PTHR10030">
    <property type="entry name" value="ALPHA-L-FUCOSIDASE"/>
    <property type="match status" value="1"/>
</dbReference>
<evidence type="ECO:0000313" key="9">
    <source>
        <dbReference type="EMBL" id="CAF3810962.1"/>
    </source>
</evidence>
<dbReference type="SMART" id="SM00812">
    <property type="entry name" value="Alpha_L_fucos"/>
    <property type="match status" value="1"/>
</dbReference>
<dbReference type="EC" id="3.2.1.51" evidence="2"/>
<dbReference type="GO" id="GO:0004560">
    <property type="term" value="F:alpha-L-fucosidase activity"/>
    <property type="evidence" value="ECO:0007669"/>
    <property type="project" value="UniProtKB-EC"/>
</dbReference>
<dbReference type="Proteomes" id="UP000663882">
    <property type="component" value="Unassembled WGS sequence"/>
</dbReference>
<dbReference type="EMBL" id="CAJOAX010002660">
    <property type="protein sequence ID" value="CAF3810962.1"/>
    <property type="molecule type" value="Genomic_DNA"/>
</dbReference>
<dbReference type="AlphaFoldDB" id="A0A813X9P3"/>
<reference evidence="8" key="1">
    <citation type="submission" date="2021-02" db="EMBL/GenBank/DDBJ databases">
        <authorList>
            <person name="Nowell W R."/>
        </authorList>
    </citation>
    <scope>NUCLEOTIDE SEQUENCE</scope>
</reference>
<dbReference type="EMBL" id="CAJNOO010000218">
    <property type="protein sequence ID" value="CAF0862197.1"/>
    <property type="molecule type" value="Genomic_DNA"/>
</dbReference>
<proteinExistence type="inferred from homology"/>
<dbReference type="InterPro" id="IPR017853">
    <property type="entry name" value="GH"/>
</dbReference>
<dbReference type="InterPro" id="IPR000933">
    <property type="entry name" value="Glyco_hydro_29"/>
</dbReference>
<feature type="domain" description="Glycoside hydrolase family 29 N-terminal" evidence="7">
    <location>
        <begin position="87"/>
        <end position="368"/>
    </location>
</feature>
<evidence type="ECO:0000256" key="3">
    <source>
        <dbReference type="ARBA" id="ARBA00022729"/>
    </source>
</evidence>
<evidence type="ECO:0000256" key="6">
    <source>
        <dbReference type="SAM" id="SignalP"/>
    </source>
</evidence>
<dbReference type="Gene3D" id="2.60.120.260">
    <property type="entry name" value="Galactose-binding domain-like"/>
    <property type="match status" value="1"/>
</dbReference>
<dbReference type="Pfam" id="PF01120">
    <property type="entry name" value="Alpha_L_fucos"/>
    <property type="match status" value="1"/>
</dbReference>
<feature type="chain" id="PRO_5035598722" description="alpha-L-fucosidase" evidence="6">
    <location>
        <begin position="19"/>
        <end position="482"/>
    </location>
</feature>
<dbReference type="InterPro" id="IPR057739">
    <property type="entry name" value="Glyco_hydro_29_N"/>
</dbReference>
<dbReference type="Proteomes" id="UP000663823">
    <property type="component" value="Unassembled WGS sequence"/>
</dbReference>
<keyword evidence="3 6" id="KW-0732">Signal</keyword>
<accession>A0A813X9P3</accession>
<evidence type="ECO:0000256" key="2">
    <source>
        <dbReference type="ARBA" id="ARBA00012662"/>
    </source>
</evidence>
<comment type="similarity">
    <text evidence="1">Belongs to the glycosyl hydrolase 29 family.</text>
</comment>
<dbReference type="SUPFAM" id="SSF51445">
    <property type="entry name" value="(Trans)glycosidases"/>
    <property type="match status" value="1"/>
</dbReference>
<name>A0A813X9P3_9BILA</name>
<keyword evidence="4" id="KW-0378">Hydrolase</keyword>
<evidence type="ECO:0000256" key="5">
    <source>
        <dbReference type="ARBA" id="ARBA00023295"/>
    </source>
</evidence>
<dbReference type="GO" id="GO:0016139">
    <property type="term" value="P:glycoside catabolic process"/>
    <property type="evidence" value="ECO:0007669"/>
    <property type="project" value="TreeGrafter"/>
</dbReference>
<sequence>MRKVSFLLFLLFVLKNDGRLIRYQRQRQHSPLPSGKYRISPTTGVRIALPTPEQLQWQSQELGVLIHFNIATYINNDGCIDQIVPNISLFNPYLLNTDNWVQTMLDFGAKYAVLVAKHACGFLMAPSNVKFPLNPSGKIISYNYTVDYSPVKDINILDEFIKSCEKKQIRTGFYYTVVTNNWLNVESGFVQNRTLKPGQLNITQKTYDNIVLQQLRELWTNYGTLDEIWFDGGYTTTLKDPITALLAELQPQAIAFNGYGISPNSVRWIGTEMGVAPDPNWSTGITNDGGDPNSPIFCPAECDTTLQAHDRWFWGVNVTLRSLSELIQVYHETVGRNCLLMLDLTPDRTGLIPSAYARRYKQLGDFIRSCYGTPVLPMERLISDDSLQYIQLFVSSPVTVDRSVIQEDQTDGQVIRAYVVDVQLVDTTNIHQWMKVAQGTSIGNKKIDIWQVGPQLINAVRLTIIKTVDKPVIKSFTVHLCN</sequence>
<evidence type="ECO:0000256" key="1">
    <source>
        <dbReference type="ARBA" id="ARBA00007951"/>
    </source>
</evidence>
<dbReference type="OrthoDB" id="6039950at2759"/>
<evidence type="ECO:0000256" key="4">
    <source>
        <dbReference type="ARBA" id="ARBA00022801"/>
    </source>
</evidence>
<feature type="signal peptide" evidence="6">
    <location>
        <begin position="1"/>
        <end position="18"/>
    </location>
</feature>